<dbReference type="Pfam" id="PF02365">
    <property type="entry name" value="NAM"/>
    <property type="match status" value="1"/>
</dbReference>
<dbReference type="PROSITE" id="PS50294">
    <property type="entry name" value="WD_REPEATS_REGION"/>
    <property type="match status" value="2"/>
</dbReference>
<dbReference type="Gene3D" id="2.170.150.80">
    <property type="entry name" value="NAC domain"/>
    <property type="match status" value="1"/>
</dbReference>
<dbReference type="InterPro" id="IPR036322">
    <property type="entry name" value="WD40_repeat_dom_sf"/>
</dbReference>
<dbReference type="AlphaFoldDB" id="A0A8J5LIR7"/>
<dbReference type="InterPro" id="IPR013923">
    <property type="entry name" value="Autophagy-rel_prot_16_dom"/>
</dbReference>
<feature type="domain" description="NAC" evidence="10">
    <location>
        <begin position="482"/>
        <end position="631"/>
    </location>
</feature>
<dbReference type="InterPro" id="IPR020472">
    <property type="entry name" value="WD40_PAC1"/>
</dbReference>
<keyword evidence="3" id="KW-0805">Transcription regulation</keyword>
<dbReference type="PROSITE" id="PS00678">
    <property type="entry name" value="WD_REPEATS_1"/>
    <property type="match status" value="2"/>
</dbReference>
<dbReference type="SUPFAM" id="SSF101941">
    <property type="entry name" value="NAC domain"/>
    <property type="match status" value="1"/>
</dbReference>
<dbReference type="Proteomes" id="UP000734854">
    <property type="component" value="Unassembled WGS sequence"/>
</dbReference>
<gene>
    <name evidence="11" type="ORF">ZIOFF_020400</name>
</gene>
<dbReference type="PANTHER" id="PTHR19878">
    <property type="entry name" value="AUTOPHAGY PROTEIN 16-LIKE"/>
    <property type="match status" value="1"/>
</dbReference>
<dbReference type="InterPro" id="IPR003441">
    <property type="entry name" value="NAC-dom"/>
</dbReference>
<feature type="repeat" description="WD" evidence="7">
    <location>
        <begin position="311"/>
        <end position="353"/>
    </location>
</feature>
<keyword evidence="12" id="KW-1185">Reference proteome</keyword>
<keyword evidence="4" id="KW-0238">DNA-binding</keyword>
<evidence type="ECO:0000256" key="5">
    <source>
        <dbReference type="ARBA" id="ARBA00023163"/>
    </source>
</evidence>
<protein>
    <recommendedName>
        <fullName evidence="10">NAC domain-containing protein</fullName>
    </recommendedName>
</protein>
<evidence type="ECO:0000256" key="2">
    <source>
        <dbReference type="ARBA" id="ARBA00022737"/>
    </source>
</evidence>
<evidence type="ECO:0000256" key="4">
    <source>
        <dbReference type="ARBA" id="ARBA00023125"/>
    </source>
</evidence>
<dbReference type="SMART" id="SM00320">
    <property type="entry name" value="WD40"/>
    <property type="match status" value="5"/>
</dbReference>
<keyword evidence="2" id="KW-0677">Repeat</keyword>
<dbReference type="EMBL" id="JACMSC010000006">
    <property type="protein sequence ID" value="KAG6517023.1"/>
    <property type="molecule type" value="Genomic_DNA"/>
</dbReference>
<dbReference type="PRINTS" id="PR00320">
    <property type="entry name" value="GPROTEINBRPT"/>
</dbReference>
<proteinExistence type="predicted"/>
<dbReference type="SUPFAM" id="SSF50978">
    <property type="entry name" value="WD40 repeat-like"/>
    <property type="match status" value="1"/>
</dbReference>
<evidence type="ECO:0000259" key="10">
    <source>
        <dbReference type="PROSITE" id="PS51005"/>
    </source>
</evidence>
<evidence type="ECO:0000256" key="9">
    <source>
        <dbReference type="SAM" id="MobiDB-lite"/>
    </source>
</evidence>
<dbReference type="InterPro" id="IPR045160">
    <property type="entry name" value="ATG16"/>
</dbReference>
<dbReference type="PROSITE" id="PS50082">
    <property type="entry name" value="WD_REPEATS_2"/>
    <property type="match status" value="5"/>
</dbReference>
<feature type="repeat" description="WD" evidence="7">
    <location>
        <begin position="227"/>
        <end position="268"/>
    </location>
</feature>
<evidence type="ECO:0000256" key="1">
    <source>
        <dbReference type="ARBA" id="ARBA00022574"/>
    </source>
</evidence>
<dbReference type="InterPro" id="IPR015943">
    <property type="entry name" value="WD40/YVTN_repeat-like_dom_sf"/>
</dbReference>
<feature type="repeat" description="WD" evidence="7">
    <location>
        <begin position="362"/>
        <end position="394"/>
    </location>
</feature>
<keyword evidence="6" id="KW-0539">Nucleus</keyword>
<dbReference type="PROSITE" id="PS51005">
    <property type="entry name" value="NAC"/>
    <property type="match status" value="1"/>
</dbReference>
<dbReference type="Pfam" id="PF00400">
    <property type="entry name" value="WD40"/>
    <property type="match status" value="5"/>
</dbReference>
<dbReference type="InterPro" id="IPR001680">
    <property type="entry name" value="WD40_rpt"/>
</dbReference>
<feature type="coiled-coil region" evidence="8">
    <location>
        <begin position="57"/>
        <end position="161"/>
    </location>
</feature>
<keyword evidence="1 7" id="KW-0853">WD repeat</keyword>
<dbReference type="CDD" id="cd00200">
    <property type="entry name" value="WD40"/>
    <property type="match status" value="1"/>
</dbReference>
<comment type="caution">
    <text evidence="11">The sequence shown here is derived from an EMBL/GenBank/DDBJ whole genome shotgun (WGS) entry which is preliminary data.</text>
</comment>
<name>A0A8J5LIR7_ZINOF</name>
<dbReference type="FunFam" id="2.130.10.10:FF:000809">
    <property type="entry name" value="Autophagy-related protein 16"/>
    <property type="match status" value="1"/>
</dbReference>
<dbReference type="InterPro" id="IPR036093">
    <property type="entry name" value="NAC_dom_sf"/>
</dbReference>
<sequence length="804" mass="91668">MLRFSDMNSEEIGKAAIRCAIQALRKRHLAEEGAHAPAINALSRPLVAQGLEWKEKAEKLELELQQYYKAHTRLSDQLVTEIAECREAKALVQEKEELLTNLQIEMSQTREENLQLSHDLEEKTKALDLLISENQSIKAQLEEIRIKLIKTESENKELIDRWMLEKMNSAEKLNEVNAMYDYVMQQFKMSSIEQLAKQQVDGVVRQREAGYVDHVESTIPSYCKHTIQSHEGGCAAILFQNNSDKLISGGQDRTVKIWDSNSGTLVSTLHGCLGSILDLAVTHDNRSIIAASSSNNLYVWEASSGRVRHTLTGHTEKVCTVDASKVSNRNLVSAAYDHTIKVWDLMKGYCTNTIISQSNCNALSYSLDGLTFCSGHVDGNLRIWDSRMGKTISEVAAHSQAVTSVCVSQSGNLVLTSGRDNLHNLFDLRTLEVCGTFRASGNRVASNWSRSCISADENCIAAGTQKYYKYLLKIKMNTVSHIPPGFRFHPTDEELVDYYLRKKVGARRIDLDVIKDVDLYKIEPWDLQEICRFGAEEQDEWYFFSHKDKKYPTGTRTNRATTAGFWKATGRDKPIYSKIRLVGMRKTLVYYKGRAPNGQKSDWIMHEYRLEVNENGPPQEEGWVVCRVFKKRLPTARKESDDMPWYDIEQGSFVQDIDSPRALPIPLFYKREKKIQYHLPREYYTYHEALPPIESPKGNASYMNLRFIFSESDEAIGQPRHQLEAIKINDNNNNNNKNISQAFDQVTDWRVLDKFVASQLSHDASKKAMCSEEAEHLLQVSQEQEHGMELPSSSSASCQIYPWK</sequence>
<dbReference type="Gene3D" id="2.130.10.10">
    <property type="entry name" value="YVTN repeat-like/Quinoprotein amine dehydrogenase"/>
    <property type="match status" value="2"/>
</dbReference>
<dbReference type="InterPro" id="IPR019775">
    <property type="entry name" value="WD40_repeat_CS"/>
</dbReference>
<feature type="repeat" description="WD" evidence="7">
    <location>
        <begin position="395"/>
        <end position="430"/>
    </location>
</feature>
<keyword evidence="8" id="KW-0175">Coiled coil</keyword>
<dbReference type="CDD" id="cd22887">
    <property type="entry name" value="Atg16_CCD"/>
    <property type="match status" value="1"/>
</dbReference>
<feature type="repeat" description="WD" evidence="7">
    <location>
        <begin position="269"/>
        <end position="310"/>
    </location>
</feature>
<evidence type="ECO:0000313" key="11">
    <source>
        <dbReference type="EMBL" id="KAG6517023.1"/>
    </source>
</evidence>
<keyword evidence="5" id="KW-0804">Transcription</keyword>
<dbReference type="GO" id="GO:0003677">
    <property type="term" value="F:DNA binding"/>
    <property type="evidence" value="ECO:0007669"/>
    <property type="project" value="UniProtKB-KW"/>
</dbReference>
<evidence type="ECO:0000313" key="12">
    <source>
        <dbReference type="Proteomes" id="UP000734854"/>
    </source>
</evidence>
<feature type="region of interest" description="Disordered" evidence="9">
    <location>
        <begin position="783"/>
        <end position="804"/>
    </location>
</feature>
<accession>A0A8J5LIR7</accession>
<dbReference type="Pfam" id="PF08614">
    <property type="entry name" value="ATG16"/>
    <property type="match status" value="1"/>
</dbReference>
<evidence type="ECO:0000256" key="6">
    <source>
        <dbReference type="ARBA" id="ARBA00023242"/>
    </source>
</evidence>
<dbReference type="PANTHER" id="PTHR19878:SF8">
    <property type="entry name" value="AUTOPHAGY-RELATED 16, ISOFORM F"/>
    <property type="match status" value="1"/>
</dbReference>
<evidence type="ECO:0000256" key="7">
    <source>
        <dbReference type="PROSITE-ProRule" id="PRU00221"/>
    </source>
</evidence>
<reference evidence="11 12" key="1">
    <citation type="submission" date="2020-08" db="EMBL/GenBank/DDBJ databases">
        <title>Plant Genome Project.</title>
        <authorList>
            <person name="Zhang R.-G."/>
        </authorList>
    </citation>
    <scope>NUCLEOTIDE SEQUENCE [LARGE SCALE GENOMIC DNA]</scope>
    <source>
        <tissue evidence="11">Rhizome</tissue>
    </source>
</reference>
<dbReference type="GO" id="GO:0006355">
    <property type="term" value="P:regulation of DNA-templated transcription"/>
    <property type="evidence" value="ECO:0007669"/>
    <property type="project" value="InterPro"/>
</dbReference>
<evidence type="ECO:0000256" key="3">
    <source>
        <dbReference type="ARBA" id="ARBA00023015"/>
    </source>
</evidence>
<dbReference type="GO" id="GO:0000045">
    <property type="term" value="P:autophagosome assembly"/>
    <property type="evidence" value="ECO:0007669"/>
    <property type="project" value="InterPro"/>
</dbReference>
<evidence type="ECO:0000256" key="8">
    <source>
        <dbReference type="SAM" id="Coils"/>
    </source>
</evidence>
<organism evidence="11 12">
    <name type="scientific">Zingiber officinale</name>
    <name type="common">Ginger</name>
    <name type="synonym">Amomum zingiber</name>
    <dbReference type="NCBI Taxonomy" id="94328"/>
    <lineage>
        <taxon>Eukaryota</taxon>
        <taxon>Viridiplantae</taxon>
        <taxon>Streptophyta</taxon>
        <taxon>Embryophyta</taxon>
        <taxon>Tracheophyta</taxon>
        <taxon>Spermatophyta</taxon>
        <taxon>Magnoliopsida</taxon>
        <taxon>Liliopsida</taxon>
        <taxon>Zingiberales</taxon>
        <taxon>Zingiberaceae</taxon>
        <taxon>Zingiber</taxon>
    </lineage>
</organism>
<dbReference type="FunFam" id="2.170.150.80:FF:000003">
    <property type="entry name" value="NAC domain-containing protein"/>
    <property type="match status" value="1"/>
</dbReference>